<keyword evidence="8" id="KW-1185">Reference proteome</keyword>
<evidence type="ECO:0000313" key="8">
    <source>
        <dbReference type="Proteomes" id="UP001359485"/>
    </source>
</evidence>
<dbReference type="NCBIfam" id="TIGR03625">
    <property type="entry name" value="L3_bact"/>
    <property type="match status" value="1"/>
</dbReference>
<dbReference type="InterPro" id="IPR009000">
    <property type="entry name" value="Transl_B-barrel_sf"/>
</dbReference>
<evidence type="ECO:0000313" key="7">
    <source>
        <dbReference type="EMBL" id="KAK6619381.1"/>
    </source>
</evidence>
<dbReference type="Gene3D" id="2.40.30.10">
    <property type="entry name" value="Translation factors"/>
    <property type="match status" value="2"/>
</dbReference>
<comment type="similarity">
    <text evidence="1">Belongs to the universal ribosomal protein uL3 family.</text>
</comment>
<dbReference type="EMBL" id="JAWJWF010000049">
    <property type="protein sequence ID" value="KAK6619381.1"/>
    <property type="molecule type" value="Genomic_DNA"/>
</dbReference>
<gene>
    <name evidence="7" type="ORF">RUM44_003763</name>
</gene>
<evidence type="ECO:0000256" key="3">
    <source>
        <dbReference type="ARBA" id="ARBA00023274"/>
    </source>
</evidence>
<keyword evidence="2" id="KW-0689">Ribosomal protein</keyword>
<protein>
    <recommendedName>
        <fullName evidence="4">Large ribosomal subunit protein uL3m</fullName>
    </recommendedName>
    <alternativeName>
        <fullName evidence="5">39S ribosomal protein L3, mitochondrial</fullName>
    </alternativeName>
</protein>
<dbReference type="Proteomes" id="UP001359485">
    <property type="component" value="Unassembled WGS sequence"/>
</dbReference>
<comment type="caution">
    <text evidence="7">The sequence shown here is derived from an EMBL/GenBank/DDBJ whole genome shotgun (WGS) entry which is preliminary data.</text>
</comment>
<dbReference type="Pfam" id="PF00297">
    <property type="entry name" value="Ribosomal_L3"/>
    <property type="match status" value="1"/>
</dbReference>
<proteinExistence type="inferred from homology"/>
<dbReference type="PANTHER" id="PTHR11229:SF8">
    <property type="entry name" value="LARGE RIBOSOMAL SUBUNIT PROTEIN UL3M"/>
    <property type="match status" value="1"/>
</dbReference>
<reference evidence="7 8" key="1">
    <citation type="submission" date="2023-09" db="EMBL/GenBank/DDBJ databases">
        <title>Genomes of two closely related lineages of the louse Polyplax serrata with different host specificities.</title>
        <authorList>
            <person name="Martinu J."/>
            <person name="Tarabai H."/>
            <person name="Stefka J."/>
            <person name="Hypsa V."/>
        </authorList>
    </citation>
    <scope>NUCLEOTIDE SEQUENCE [LARGE SCALE GENOMIC DNA]</scope>
    <source>
        <strain evidence="7">98ZLc_SE</strain>
    </source>
</reference>
<organism evidence="7 8">
    <name type="scientific">Polyplax serrata</name>
    <name type="common">Common mouse louse</name>
    <dbReference type="NCBI Taxonomy" id="468196"/>
    <lineage>
        <taxon>Eukaryota</taxon>
        <taxon>Metazoa</taxon>
        <taxon>Ecdysozoa</taxon>
        <taxon>Arthropoda</taxon>
        <taxon>Hexapoda</taxon>
        <taxon>Insecta</taxon>
        <taxon>Pterygota</taxon>
        <taxon>Neoptera</taxon>
        <taxon>Paraneoptera</taxon>
        <taxon>Psocodea</taxon>
        <taxon>Troctomorpha</taxon>
        <taxon>Phthiraptera</taxon>
        <taxon>Anoplura</taxon>
        <taxon>Polyplacidae</taxon>
        <taxon>Polyplax</taxon>
    </lineage>
</organism>
<name>A0ABR1AHD1_POLSC</name>
<sequence>MSVRVITNHLKSLQLINNGIKISITGTPLQNRQRFRAPTPKRRTLPWQVKQDRTVRKLHVVHVSYVKPNVELQNKYDEMLTSENKEFIQQFITDTYGPQTEEYGLKTYKHTPLKKEPLLRGTWFEDCRRSGLIGIKIGVVPQWYTNGKRFETTMIQILDNHVIKYYPPEKFVVNKKKYAKRFLKEGQLGCLVVGAVNCDPQMFTREYNGLFTEAGVMPKKLLTRFPIHPCAAIQPGTPLYAAHFKVGDVVDVTGSTIYRGFQGVMKRWGFHGMPASHGVTKTHRRPGNIGGGGEKARVWPGTKMPGVMGNKMRTLRGLTVWKIDHKYNVLYVSGQNVPGAVNSFVYVHDTVLPRRRLKESPRFPTYYPEDYEENPLPEEEYHPDVFNFSDPTIMFEEEKVVAKKK</sequence>
<keyword evidence="3" id="KW-0687">Ribonucleoprotein</keyword>
<feature type="region of interest" description="Disordered" evidence="6">
    <location>
        <begin position="276"/>
        <end position="303"/>
    </location>
</feature>
<dbReference type="InterPro" id="IPR000597">
    <property type="entry name" value="Ribosomal_uL3"/>
</dbReference>
<dbReference type="InterPro" id="IPR019927">
    <property type="entry name" value="Ribosomal_uL3_bac/org-type"/>
</dbReference>
<evidence type="ECO:0000256" key="5">
    <source>
        <dbReference type="ARBA" id="ARBA00035396"/>
    </source>
</evidence>
<dbReference type="SUPFAM" id="SSF50447">
    <property type="entry name" value="Translation proteins"/>
    <property type="match status" value="1"/>
</dbReference>
<evidence type="ECO:0000256" key="6">
    <source>
        <dbReference type="SAM" id="MobiDB-lite"/>
    </source>
</evidence>
<accession>A0ABR1AHD1</accession>
<evidence type="ECO:0000256" key="4">
    <source>
        <dbReference type="ARBA" id="ARBA00035209"/>
    </source>
</evidence>
<evidence type="ECO:0000256" key="1">
    <source>
        <dbReference type="ARBA" id="ARBA00006540"/>
    </source>
</evidence>
<dbReference type="PANTHER" id="PTHR11229">
    <property type="entry name" value="50S RIBOSOMAL PROTEIN L3"/>
    <property type="match status" value="1"/>
</dbReference>
<evidence type="ECO:0000256" key="2">
    <source>
        <dbReference type="ARBA" id="ARBA00022980"/>
    </source>
</evidence>